<name>A0A918R5J6_9ACTN</name>
<feature type="transmembrane region" description="Helical" evidence="2">
    <location>
        <begin position="136"/>
        <end position="158"/>
    </location>
</feature>
<keyword evidence="4" id="KW-1185">Reference proteome</keyword>
<accession>A0A918R5J6</accession>
<evidence type="ECO:0000313" key="4">
    <source>
        <dbReference type="Proteomes" id="UP000623010"/>
    </source>
</evidence>
<comment type="caution">
    <text evidence="3">The sequence shown here is derived from an EMBL/GenBank/DDBJ whole genome shotgun (WGS) entry which is preliminary data.</text>
</comment>
<feature type="transmembrane region" description="Helical" evidence="2">
    <location>
        <begin position="67"/>
        <end position="93"/>
    </location>
</feature>
<feature type="transmembrane region" description="Helical" evidence="2">
    <location>
        <begin position="200"/>
        <end position="223"/>
    </location>
</feature>
<feature type="transmembrane region" description="Helical" evidence="2">
    <location>
        <begin position="164"/>
        <end position="188"/>
    </location>
</feature>
<keyword evidence="2" id="KW-0472">Membrane</keyword>
<sequence>MPFGRAGGPNGTARCGRVADILESMRTYGVSADGTGGSGGRHGPRAGRAAPAVPRSRRPARPAGRRVWWSWWCWTTLGETVGFCVPAAAGAAAGDASTALAWSLLPAAGLAEGALLGAAQARVLRRVLPAVRPRRWIAATAGAACVAWLLGLLLPLLAVRVPSAPAVAVPAAVVGAALLLSLGCAQWWVLRGQVPRAHRWIVATAAAWLAGLAVFCAVAMPLWHPGQSAVLIAGIGALAGLLMAATVAAVTGAALLRLLDRPADASAVDQRPAPPHTSPPRTS</sequence>
<feature type="region of interest" description="Disordered" evidence="1">
    <location>
        <begin position="32"/>
        <end position="59"/>
    </location>
</feature>
<feature type="transmembrane region" description="Helical" evidence="2">
    <location>
        <begin position="99"/>
        <end position="124"/>
    </location>
</feature>
<proteinExistence type="predicted"/>
<gene>
    <name evidence="3" type="ORF">GCM10010389_27840</name>
</gene>
<reference evidence="3" key="2">
    <citation type="submission" date="2020-09" db="EMBL/GenBank/DDBJ databases">
        <authorList>
            <person name="Sun Q."/>
            <person name="Ohkuma M."/>
        </authorList>
    </citation>
    <scope>NUCLEOTIDE SEQUENCE</scope>
    <source>
        <strain evidence="3">JCM 5016</strain>
    </source>
</reference>
<keyword evidence="2" id="KW-1133">Transmembrane helix</keyword>
<dbReference type="EMBL" id="BMWH01000009">
    <property type="protein sequence ID" value="GGZ88029.1"/>
    <property type="molecule type" value="Genomic_DNA"/>
</dbReference>
<feature type="transmembrane region" description="Helical" evidence="2">
    <location>
        <begin position="229"/>
        <end position="256"/>
    </location>
</feature>
<organism evidence="3 4">
    <name type="scientific">Streptomyces echinoruber</name>
    <dbReference type="NCBI Taxonomy" id="68898"/>
    <lineage>
        <taxon>Bacteria</taxon>
        <taxon>Bacillati</taxon>
        <taxon>Actinomycetota</taxon>
        <taxon>Actinomycetes</taxon>
        <taxon>Kitasatosporales</taxon>
        <taxon>Streptomycetaceae</taxon>
        <taxon>Streptomyces</taxon>
    </lineage>
</organism>
<evidence type="ECO:0000256" key="2">
    <source>
        <dbReference type="SAM" id="Phobius"/>
    </source>
</evidence>
<evidence type="ECO:0000313" key="3">
    <source>
        <dbReference type="EMBL" id="GGZ88029.1"/>
    </source>
</evidence>
<keyword evidence="2" id="KW-0812">Transmembrane</keyword>
<dbReference type="AlphaFoldDB" id="A0A918R5J6"/>
<protein>
    <submittedName>
        <fullName evidence="3">Uncharacterized protein</fullName>
    </submittedName>
</protein>
<evidence type="ECO:0000256" key="1">
    <source>
        <dbReference type="SAM" id="MobiDB-lite"/>
    </source>
</evidence>
<reference evidence="3" key="1">
    <citation type="journal article" date="2014" name="Int. J. Syst. Evol. Microbiol.">
        <title>Complete genome sequence of Corynebacterium casei LMG S-19264T (=DSM 44701T), isolated from a smear-ripened cheese.</title>
        <authorList>
            <consortium name="US DOE Joint Genome Institute (JGI-PGF)"/>
            <person name="Walter F."/>
            <person name="Albersmeier A."/>
            <person name="Kalinowski J."/>
            <person name="Ruckert C."/>
        </authorList>
    </citation>
    <scope>NUCLEOTIDE SEQUENCE</scope>
    <source>
        <strain evidence="3">JCM 5016</strain>
    </source>
</reference>
<dbReference type="Proteomes" id="UP000623010">
    <property type="component" value="Unassembled WGS sequence"/>
</dbReference>